<dbReference type="Proteomes" id="UP000019438">
    <property type="component" value="Chromosome"/>
</dbReference>
<comment type="cofactor">
    <cofactor evidence="1">
        <name>Zn(2+)</name>
        <dbReference type="ChEBI" id="CHEBI:29105"/>
    </cofactor>
</comment>
<feature type="transmembrane region" description="Helical" evidence="9">
    <location>
        <begin position="26"/>
        <end position="47"/>
    </location>
</feature>
<keyword evidence="9" id="KW-0472">Membrane</keyword>
<gene>
    <name evidence="11" type="ORF">GbCGDNIH3_1713</name>
</gene>
<feature type="coiled-coil region" evidence="7">
    <location>
        <begin position="81"/>
        <end position="150"/>
    </location>
</feature>
<keyword evidence="3" id="KW-0479">Metal-binding</keyword>
<dbReference type="PANTHER" id="PTHR21666">
    <property type="entry name" value="PEPTIDASE-RELATED"/>
    <property type="match status" value="1"/>
</dbReference>
<dbReference type="SUPFAM" id="SSF51261">
    <property type="entry name" value="Duplicated hybrid motif"/>
    <property type="match status" value="1"/>
</dbReference>
<keyword evidence="5" id="KW-0862">Zinc</keyword>
<dbReference type="Gene3D" id="2.70.70.10">
    <property type="entry name" value="Glucose Permease (Domain IIA)"/>
    <property type="match status" value="1"/>
</dbReference>
<protein>
    <submittedName>
        <fullName evidence="11">Peptidoglycan-specific endopeptidase, M23 family</fullName>
    </submittedName>
</protein>
<feature type="region of interest" description="Disordered" evidence="8">
    <location>
        <begin position="292"/>
        <end position="352"/>
    </location>
</feature>
<dbReference type="PROSITE" id="PS51257">
    <property type="entry name" value="PROKAR_LIPOPROTEIN"/>
    <property type="match status" value="1"/>
</dbReference>
<keyword evidence="9" id="KW-1133">Transmembrane helix</keyword>
<evidence type="ECO:0000256" key="4">
    <source>
        <dbReference type="ARBA" id="ARBA00022801"/>
    </source>
</evidence>
<evidence type="ECO:0000256" key="3">
    <source>
        <dbReference type="ARBA" id="ARBA00022723"/>
    </source>
</evidence>
<keyword evidence="9" id="KW-0812">Transmembrane</keyword>
<dbReference type="InterPro" id="IPR050570">
    <property type="entry name" value="Cell_wall_metabolism_enzyme"/>
</dbReference>
<evidence type="ECO:0000259" key="10">
    <source>
        <dbReference type="Pfam" id="PF01551"/>
    </source>
</evidence>
<feature type="domain" description="M23ase beta-sheet core" evidence="10">
    <location>
        <begin position="368"/>
        <end position="464"/>
    </location>
</feature>
<evidence type="ECO:0000256" key="5">
    <source>
        <dbReference type="ARBA" id="ARBA00022833"/>
    </source>
</evidence>
<dbReference type="CDD" id="cd12797">
    <property type="entry name" value="M23_peptidase"/>
    <property type="match status" value="1"/>
</dbReference>
<dbReference type="InterPro" id="IPR011055">
    <property type="entry name" value="Dup_hybrid_motif"/>
</dbReference>
<sequence length="471" mass="49823">MTQDRKESASALASCRAGWYQKWSGILPALVTACIIAMMPYGPALAVKRRSPAHTAPPSGTPAVTPSGTSPASPEQAQAALNRAEHERARQEAARKRAEQEAAIAAQQEAKIAEARAAAAIHLREADEAVAAIADRMADLARQRQEAEKTLAARAADLAPMLPLIERLSLYPAETLLAVPEPPERALRGLLVLQGLSRQLEQSAQALRAERAKVDALAASIRKEASTLAEAQARQKTEAHTLDEKLASIRSEIRSARNAAAEAAQQAAASAQKADSLRDVIARLEEARRQEEAKAAAEARRAEKARQQQAADQARQKEAEIAAPAGPGLSEQTASPPPSGRSGTGGMPVAGTLVRTFGAPSEAGGSASGMTFSTAPQARVLAPCEGRVVFAGPFRSYGQLVILDCGRRYHFVLAGMEKLDASVGRHVAPGEPIGQMAGWDPAASAAARPQLYVELRHEGSAIDPRPWLRGR</sequence>
<keyword evidence="4" id="KW-0378">Hydrolase</keyword>
<keyword evidence="6" id="KW-0482">Metalloprotease</keyword>
<feature type="compositionally biased region" description="Polar residues" evidence="8">
    <location>
        <begin position="62"/>
        <end position="75"/>
    </location>
</feature>
<keyword evidence="2" id="KW-0645">Protease</keyword>
<feature type="compositionally biased region" description="Basic and acidic residues" evidence="8">
    <location>
        <begin position="292"/>
        <end position="306"/>
    </location>
</feature>
<dbReference type="EMBL" id="CP003181">
    <property type="protein sequence ID" value="AHJ63607.1"/>
    <property type="molecule type" value="Genomic_DNA"/>
</dbReference>
<evidence type="ECO:0000313" key="12">
    <source>
        <dbReference type="Proteomes" id="UP000019438"/>
    </source>
</evidence>
<proteinExistence type="predicted"/>
<reference evidence="12" key="1">
    <citation type="submission" date="2012-06" db="EMBL/GenBank/DDBJ databases">
        <title>Genome analysis of multiple Granulibacter bethesdensis isolates demonstrates substantial genome diversity.</title>
        <authorList>
            <person name="Greenberg D.E."/>
            <person name="Porcella S.F."/>
            <person name="Zarember K."/>
            <person name="Zelazny A.M."/>
            <person name="Bruno D."/>
            <person name="Martens C."/>
            <person name="Barbian K.D."/>
            <person name="Jaske E."/>
            <person name="Holland S.M."/>
        </authorList>
    </citation>
    <scope>NUCLEOTIDE SEQUENCE [LARGE SCALE GENOMIC DNA]</scope>
    <source>
        <strain evidence="12">CGDNIH3</strain>
    </source>
</reference>
<evidence type="ECO:0000256" key="8">
    <source>
        <dbReference type="SAM" id="MobiDB-lite"/>
    </source>
</evidence>
<name>A0AAN0REX4_9PROT</name>
<evidence type="ECO:0000256" key="6">
    <source>
        <dbReference type="ARBA" id="ARBA00023049"/>
    </source>
</evidence>
<dbReference type="GO" id="GO:0006508">
    <property type="term" value="P:proteolysis"/>
    <property type="evidence" value="ECO:0007669"/>
    <property type="project" value="UniProtKB-KW"/>
</dbReference>
<feature type="region of interest" description="Disordered" evidence="8">
    <location>
        <begin position="51"/>
        <end position="75"/>
    </location>
</feature>
<dbReference type="AlphaFoldDB" id="A0AAN0REX4"/>
<evidence type="ECO:0000256" key="9">
    <source>
        <dbReference type="SAM" id="Phobius"/>
    </source>
</evidence>
<dbReference type="Pfam" id="PF01551">
    <property type="entry name" value="Peptidase_M23"/>
    <property type="match status" value="1"/>
</dbReference>
<dbReference type="InterPro" id="IPR016047">
    <property type="entry name" value="M23ase_b-sheet_dom"/>
</dbReference>
<evidence type="ECO:0000256" key="2">
    <source>
        <dbReference type="ARBA" id="ARBA00022670"/>
    </source>
</evidence>
<evidence type="ECO:0000313" key="11">
    <source>
        <dbReference type="EMBL" id="AHJ63607.1"/>
    </source>
</evidence>
<dbReference type="GO" id="GO:0004222">
    <property type="term" value="F:metalloendopeptidase activity"/>
    <property type="evidence" value="ECO:0007669"/>
    <property type="project" value="TreeGrafter"/>
</dbReference>
<dbReference type="KEGG" id="gbc:GbCGDNIH3_1713"/>
<evidence type="ECO:0000256" key="7">
    <source>
        <dbReference type="SAM" id="Coils"/>
    </source>
</evidence>
<dbReference type="PANTHER" id="PTHR21666:SF288">
    <property type="entry name" value="CELL DIVISION PROTEIN YTFB"/>
    <property type="match status" value="1"/>
</dbReference>
<accession>A0AAN0REX4</accession>
<keyword evidence="7" id="KW-0175">Coiled coil</keyword>
<evidence type="ECO:0000256" key="1">
    <source>
        <dbReference type="ARBA" id="ARBA00001947"/>
    </source>
</evidence>
<organism evidence="11 12">
    <name type="scientific">Granulibacter bethesdensis</name>
    <dbReference type="NCBI Taxonomy" id="364410"/>
    <lineage>
        <taxon>Bacteria</taxon>
        <taxon>Pseudomonadati</taxon>
        <taxon>Pseudomonadota</taxon>
        <taxon>Alphaproteobacteria</taxon>
        <taxon>Acetobacterales</taxon>
        <taxon>Acetobacteraceae</taxon>
        <taxon>Granulibacter</taxon>
    </lineage>
</organism>
<dbReference type="GO" id="GO:0046872">
    <property type="term" value="F:metal ion binding"/>
    <property type="evidence" value="ECO:0007669"/>
    <property type="project" value="UniProtKB-KW"/>
</dbReference>